<evidence type="ECO:0000256" key="3">
    <source>
        <dbReference type="SAM" id="Phobius"/>
    </source>
</evidence>
<dbReference type="AlphaFoldDB" id="A0A8E5HVT4"/>
<feature type="transmembrane region" description="Helical" evidence="3">
    <location>
        <begin position="105"/>
        <end position="127"/>
    </location>
</feature>
<dbReference type="KEGG" id="uvi:66067256"/>
<sequence length="258" mass="29543">MATARGRETFCNPDMDQGQDRDQDRDQDQDQDHDAKINNDHSTLQCSEPRDQVCTGMPEVPVTVERPPFIQPDDDGQQEQTLQQRGIILTAQRRMTGLGGINTKAFHALGFNVILSVLAVVIIHSNLSYPTVPGLLPDPFFRIYIERIHKNKHGSDTGTYDNEGRFVPQKFEDMFSKYSRGKDNLTIWDAMHLIKGQRLIADPIGWGGALFEWLFTYILLWPQDGKMKKEDIRRVYDGSIFYEMAARNRGKTRVPMRG</sequence>
<dbReference type="RefSeq" id="XP_042999911.1">
    <property type="nucleotide sequence ID" value="XM_043143976.1"/>
</dbReference>
<organism evidence="4 5">
    <name type="scientific">Ustilaginoidea virens</name>
    <name type="common">Rice false smut fungus</name>
    <name type="synonym">Villosiclava virens</name>
    <dbReference type="NCBI Taxonomy" id="1159556"/>
    <lineage>
        <taxon>Eukaryota</taxon>
        <taxon>Fungi</taxon>
        <taxon>Dikarya</taxon>
        <taxon>Ascomycota</taxon>
        <taxon>Pezizomycotina</taxon>
        <taxon>Sordariomycetes</taxon>
        <taxon>Hypocreomycetidae</taxon>
        <taxon>Hypocreales</taxon>
        <taxon>Clavicipitaceae</taxon>
        <taxon>Ustilaginoidea</taxon>
    </lineage>
</organism>
<keyword evidence="5" id="KW-1185">Reference proteome</keyword>
<name>A0A8E5HVT4_USTVR</name>
<dbReference type="Pfam" id="PF05042">
    <property type="entry name" value="Caleosin"/>
    <property type="match status" value="1"/>
</dbReference>
<dbReference type="OrthoDB" id="640742at2759"/>
<evidence type="ECO:0000256" key="1">
    <source>
        <dbReference type="ARBA" id="ARBA00006765"/>
    </source>
</evidence>
<keyword evidence="3" id="KW-0812">Transmembrane</keyword>
<dbReference type="GO" id="GO:0005509">
    <property type="term" value="F:calcium ion binding"/>
    <property type="evidence" value="ECO:0007669"/>
    <property type="project" value="TreeGrafter"/>
</dbReference>
<feature type="region of interest" description="Disordered" evidence="2">
    <location>
        <begin position="1"/>
        <end position="50"/>
    </location>
</feature>
<gene>
    <name evidence="4" type="ORF">UV8b_06479</name>
</gene>
<dbReference type="Proteomes" id="UP000027002">
    <property type="component" value="Chromosome 5"/>
</dbReference>
<evidence type="ECO:0000256" key="2">
    <source>
        <dbReference type="SAM" id="MobiDB-lite"/>
    </source>
</evidence>
<keyword evidence="3" id="KW-1133">Transmembrane helix</keyword>
<feature type="transmembrane region" description="Helical" evidence="3">
    <location>
        <begin position="204"/>
        <end position="221"/>
    </location>
</feature>
<evidence type="ECO:0000313" key="5">
    <source>
        <dbReference type="Proteomes" id="UP000027002"/>
    </source>
</evidence>
<dbReference type="PANTHER" id="PTHR31495:SF0">
    <property type="entry name" value="BINDING PROTEIN CALEOSIN, PUTATIVE (AFU_ORTHOLOGUE AFUA_5G13750)-RELATED"/>
    <property type="match status" value="1"/>
</dbReference>
<feature type="compositionally biased region" description="Basic and acidic residues" evidence="2">
    <location>
        <begin position="18"/>
        <end position="39"/>
    </location>
</feature>
<protein>
    <recommendedName>
        <fullName evidence="6">Caleosin domain containing protein</fullName>
    </recommendedName>
</protein>
<reference evidence="4" key="1">
    <citation type="submission" date="2020-03" db="EMBL/GenBank/DDBJ databases">
        <title>A mixture of massive structural variations and highly conserved coding sequences in Ustilaginoidea virens genome.</title>
        <authorList>
            <person name="Zhang K."/>
            <person name="Zhao Z."/>
            <person name="Zhang Z."/>
            <person name="Li Y."/>
            <person name="Hsiang T."/>
            <person name="Sun W."/>
        </authorList>
    </citation>
    <scope>NUCLEOTIDE SEQUENCE</scope>
    <source>
        <strain evidence="4">UV-8b</strain>
    </source>
</reference>
<accession>A0A8E5HVT4</accession>
<proteinExistence type="inferred from homology"/>
<comment type="similarity">
    <text evidence="1">Belongs to the caleosin family.</text>
</comment>
<dbReference type="PANTHER" id="PTHR31495">
    <property type="entry name" value="PEROXYGENASE 3-RELATED"/>
    <property type="match status" value="1"/>
</dbReference>
<evidence type="ECO:0000313" key="4">
    <source>
        <dbReference type="EMBL" id="QUC22238.1"/>
    </source>
</evidence>
<evidence type="ECO:0008006" key="6">
    <source>
        <dbReference type="Google" id="ProtNLM"/>
    </source>
</evidence>
<dbReference type="EMBL" id="CP072757">
    <property type="protein sequence ID" value="QUC22238.1"/>
    <property type="molecule type" value="Genomic_DNA"/>
</dbReference>
<dbReference type="GO" id="GO:0004497">
    <property type="term" value="F:monooxygenase activity"/>
    <property type="evidence" value="ECO:0007669"/>
    <property type="project" value="TreeGrafter"/>
</dbReference>
<dbReference type="GeneID" id="66067256"/>
<dbReference type="InterPro" id="IPR007736">
    <property type="entry name" value="Caleosin-related"/>
</dbReference>
<keyword evidence="3" id="KW-0472">Membrane</keyword>